<dbReference type="InterPro" id="IPR002125">
    <property type="entry name" value="CMP_dCMP_dom"/>
</dbReference>
<evidence type="ECO:0000256" key="2">
    <source>
        <dbReference type="ARBA" id="ARBA00022727"/>
    </source>
</evidence>
<dbReference type="InterPro" id="IPR035105">
    <property type="entry name" value="Deoxycytidylate_deaminase_dom"/>
</dbReference>
<proteinExistence type="predicted"/>
<comment type="cofactor">
    <cofactor evidence="1">
        <name>Zn(2+)</name>
        <dbReference type="ChEBI" id="CHEBI:29105"/>
    </cofactor>
</comment>
<dbReference type="OrthoDB" id="6710946at2759"/>
<dbReference type="GO" id="GO:0005737">
    <property type="term" value="C:cytoplasm"/>
    <property type="evidence" value="ECO:0007669"/>
    <property type="project" value="TreeGrafter"/>
</dbReference>
<dbReference type="EC" id="3.5.4.12" evidence="4"/>
<dbReference type="GeneID" id="25249322"/>
<evidence type="ECO:0000256" key="6">
    <source>
        <dbReference type="SAM" id="MobiDB-lite"/>
    </source>
</evidence>
<dbReference type="Pfam" id="PF00383">
    <property type="entry name" value="dCMP_cyt_deam_1"/>
    <property type="match status" value="1"/>
</dbReference>
<feature type="domain" description="CMP/dCMP-type deaminase" evidence="7">
    <location>
        <begin position="227"/>
        <end position="366"/>
    </location>
</feature>
<dbReference type="InterPro" id="IPR027417">
    <property type="entry name" value="P-loop_NTPase"/>
</dbReference>
<dbReference type="Proteomes" id="UP000030747">
    <property type="component" value="Unassembled WGS sequence"/>
</dbReference>
<dbReference type="RefSeq" id="XP_013236218.1">
    <property type="nucleotide sequence ID" value="XM_013380764.1"/>
</dbReference>
<dbReference type="InterPro" id="IPR015517">
    <property type="entry name" value="dCMP_deaminase-rel"/>
</dbReference>
<gene>
    <name evidence="8" type="ORF">ETH_00000480</name>
</gene>
<sequence>MVVVGIVGPQKSGKKAVAAALQELHGLTILNLGEFASTEVESGPQNGEFRGFKKGVCSEIVEQNASNLAPAEDSTSLATVETSESPATDAPAAGAAAAAESPTTATTAAAIAAMDHCMRNWQKDFLVLGFKTLEQVNVFRKRPLFLLLAVDAPILTRLQRAAASDVSAFLAREDKLMFGTDAEKGGKGIYACMRQADAIILGDGGLSSLEEKLRSLDIVNPERRRPSWDAYFIRLASLAASRANCLKRRVGALVVRSNRLVSTGYNGTHSAATNCLDGGCERCKDPTIRAGKQLEACSCIHAEANALLEAGRERCLGGTLYVTCLPCLGCAKLTIQAGIKCVVYAEAYDTKSGSLELLRNAGLEVYRFADRHPSIPHSIATYAD</sequence>
<dbReference type="EMBL" id="HG678272">
    <property type="protein sequence ID" value="CDJ45472.1"/>
    <property type="molecule type" value="Genomic_DNA"/>
</dbReference>
<reference evidence="8" key="2">
    <citation type="submission" date="2013-10" db="EMBL/GenBank/DDBJ databases">
        <authorList>
            <person name="Aslett M."/>
        </authorList>
    </citation>
    <scope>NUCLEOTIDE SEQUENCE [LARGE SCALE GENOMIC DNA]</scope>
    <source>
        <strain evidence="8">Houghton</strain>
    </source>
</reference>
<dbReference type="GO" id="GO:0009165">
    <property type="term" value="P:nucleotide biosynthetic process"/>
    <property type="evidence" value="ECO:0007669"/>
    <property type="project" value="UniProtKB-KW"/>
</dbReference>
<dbReference type="Gene3D" id="3.40.50.300">
    <property type="entry name" value="P-loop containing nucleotide triphosphate hydrolases"/>
    <property type="match status" value="1"/>
</dbReference>
<dbReference type="SUPFAM" id="SSF53927">
    <property type="entry name" value="Cytidine deaminase-like"/>
    <property type="match status" value="1"/>
</dbReference>
<organism evidence="8 9">
    <name type="scientific">Eimeria tenella</name>
    <name type="common">Coccidian parasite</name>
    <dbReference type="NCBI Taxonomy" id="5802"/>
    <lineage>
        <taxon>Eukaryota</taxon>
        <taxon>Sar</taxon>
        <taxon>Alveolata</taxon>
        <taxon>Apicomplexa</taxon>
        <taxon>Conoidasida</taxon>
        <taxon>Coccidia</taxon>
        <taxon>Eucoccidiorida</taxon>
        <taxon>Eimeriorina</taxon>
        <taxon>Eimeriidae</taxon>
        <taxon>Eimeria</taxon>
    </lineage>
</organism>
<feature type="compositionally biased region" description="Polar residues" evidence="6">
    <location>
        <begin position="68"/>
        <end position="85"/>
    </location>
</feature>
<evidence type="ECO:0000313" key="9">
    <source>
        <dbReference type="Proteomes" id="UP000030747"/>
    </source>
</evidence>
<dbReference type="PANTHER" id="PTHR11086:SF18">
    <property type="entry name" value="DEOXYCYTIDYLATE DEAMINASE"/>
    <property type="match status" value="1"/>
</dbReference>
<keyword evidence="2" id="KW-0545">Nucleotide biosynthesis</keyword>
<evidence type="ECO:0000313" key="8">
    <source>
        <dbReference type="EMBL" id="CDJ45472.1"/>
    </source>
</evidence>
<dbReference type="AlphaFoldDB" id="U6L527"/>
<evidence type="ECO:0000256" key="4">
    <source>
        <dbReference type="ARBA" id="ARBA00038938"/>
    </source>
</evidence>
<evidence type="ECO:0000256" key="5">
    <source>
        <dbReference type="ARBA" id="ARBA00041763"/>
    </source>
</evidence>
<dbReference type="OMA" id="TVRHARF"/>
<dbReference type="Gene3D" id="3.40.140.10">
    <property type="entry name" value="Cytidine Deaminase, domain 2"/>
    <property type="match status" value="1"/>
</dbReference>
<evidence type="ECO:0000256" key="1">
    <source>
        <dbReference type="ARBA" id="ARBA00001947"/>
    </source>
</evidence>
<accession>U6L527</accession>
<dbReference type="VEuPathDB" id="ToxoDB:ETH_00000480"/>
<feature type="compositionally biased region" description="Low complexity" evidence="6">
    <location>
        <begin position="86"/>
        <end position="99"/>
    </location>
</feature>
<name>U6L527_EIMTE</name>
<feature type="region of interest" description="Disordered" evidence="6">
    <location>
        <begin position="68"/>
        <end position="99"/>
    </location>
</feature>
<dbReference type="GO" id="GO:0004132">
    <property type="term" value="F:dCMP deaminase activity"/>
    <property type="evidence" value="ECO:0007669"/>
    <property type="project" value="UniProtKB-EC"/>
</dbReference>
<keyword evidence="9" id="KW-1185">Reference proteome</keyword>
<reference evidence="8" key="1">
    <citation type="submission" date="2013-10" db="EMBL/GenBank/DDBJ databases">
        <title>Genomic analysis of the causative agents of coccidiosis in chickens.</title>
        <authorList>
            <person name="Reid A.J."/>
            <person name="Blake D."/>
            <person name="Billington K."/>
            <person name="Browne H."/>
            <person name="Dunn M."/>
            <person name="Hung S."/>
            <person name="Kawahara F."/>
            <person name="Miranda-Saavedra D."/>
            <person name="Mourier T."/>
            <person name="Nagra H."/>
            <person name="Otto T.D."/>
            <person name="Rawlings N."/>
            <person name="Sanchez A."/>
            <person name="Sanders M."/>
            <person name="Subramaniam C."/>
            <person name="Tay Y."/>
            <person name="Dear P."/>
            <person name="Doerig C."/>
            <person name="Gruber A."/>
            <person name="Parkinson J."/>
            <person name="Shirley M."/>
            <person name="Wan K.L."/>
            <person name="Berriman M."/>
            <person name="Tomley F."/>
            <person name="Pain A."/>
        </authorList>
    </citation>
    <scope>NUCLEOTIDE SEQUENCE [LARGE SCALE GENOMIC DNA]</scope>
    <source>
        <strain evidence="8">Houghton</strain>
    </source>
</reference>
<dbReference type="PANTHER" id="PTHR11086">
    <property type="entry name" value="DEOXYCYTIDYLATE DEAMINASE-RELATED"/>
    <property type="match status" value="1"/>
</dbReference>
<keyword evidence="3" id="KW-0378">Hydrolase</keyword>
<dbReference type="CDD" id="cd01286">
    <property type="entry name" value="deoxycytidylate_deaminase"/>
    <property type="match status" value="1"/>
</dbReference>
<evidence type="ECO:0000259" key="7">
    <source>
        <dbReference type="PROSITE" id="PS51747"/>
    </source>
</evidence>
<dbReference type="VEuPathDB" id="ToxoDB:ETH2_1402700"/>
<evidence type="ECO:0000256" key="3">
    <source>
        <dbReference type="ARBA" id="ARBA00022801"/>
    </source>
</evidence>
<dbReference type="PROSITE" id="PS51747">
    <property type="entry name" value="CYT_DCMP_DEAMINASES_2"/>
    <property type="match status" value="1"/>
</dbReference>
<protein>
    <recommendedName>
        <fullName evidence="5">dCMP deaminase</fullName>
        <ecNumber evidence="4">3.5.4.12</ecNumber>
    </recommendedName>
    <alternativeName>
        <fullName evidence="5">dCMP deaminase</fullName>
    </alternativeName>
</protein>
<dbReference type="InterPro" id="IPR016193">
    <property type="entry name" value="Cytidine_deaminase-like"/>
</dbReference>